<name>A0A5B8IG05_9VIRU</name>
<feature type="compositionally biased region" description="Basic and acidic residues" evidence="2">
    <location>
        <begin position="35"/>
        <end position="44"/>
    </location>
</feature>
<dbReference type="PROSITE" id="PS50943">
    <property type="entry name" value="HTH_CROC1"/>
    <property type="match status" value="1"/>
</dbReference>
<accession>A0A5B8IG05</accession>
<evidence type="ECO:0000256" key="2">
    <source>
        <dbReference type="SAM" id="MobiDB-lite"/>
    </source>
</evidence>
<dbReference type="SMART" id="SM00530">
    <property type="entry name" value="HTH_XRE"/>
    <property type="match status" value="1"/>
</dbReference>
<dbReference type="EMBL" id="MK250092">
    <property type="protein sequence ID" value="QDY52408.1"/>
    <property type="molecule type" value="Genomic_DNA"/>
</dbReference>
<feature type="region of interest" description="Disordered" evidence="2">
    <location>
        <begin position="23"/>
        <end position="44"/>
    </location>
</feature>
<evidence type="ECO:0000259" key="3">
    <source>
        <dbReference type="PROSITE" id="PS50943"/>
    </source>
</evidence>
<dbReference type="InterPro" id="IPR001387">
    <property type="entry name" value="Cro/C1-type_HTH"/>
</dbReference>
<reference evidence="4" key="1">
    <citation type="submission" date="2018-11" db="EMBL/GenBank/DDBJ databases">
        <title>A distinct lineage of giant viruses engineers rhodopsin photosystems in predatory marine eukaryotes.</title>
        <authorList>
            <person name="Needham D.M."/>
            <person name="Yoshizawa S."/>
            <person name="Hosaka T."/>
            <person name="Poirier C."/>
            <person name="Choi C.-J."/>
            <person name="Hehenberger E."/>
            <person name="Irwin N.A.T."/>
            <person name="Wilken S."/>
            <person name="Yung C.-M."/>
            <person name="Bachy C."/>
            <person name="Kurihara R."/>
            <person name="Nakajima Y."/>
            <person name="Kojima K."/>
            <person name="Kimura-Someya T."/>
            <person name="Leonard G."/>
            <person name="Malmstrom R.R."/>
            <person name="Mende D."/>
            <person name="Olson D.K."/>
            <person name="Sudo Y."/>
            <person name="Sudek S."/>
            <person name="Richards T.A."/>
            <person name="DeLong E.F."/>
            <person name="Keeling P.J."/>
            <person name="Santoro A.E."/>
            <person name="Shirouzu M."/>
            <person name="Iwasaki W."/>
            <person name="Worden A.Z."/>
        </authorList>
    </citation>
    <scope>NUCLEOTIDE SEQUENCE</scope>
</reference>
<dbReference type="CDD" id="cd00093">
    <property type="entry name" value="HTH_XRE"/>
    <property type="match status" value="1"/>
</dbReference>
<keyword evidence="1" id="KW-0238">DNA-binding</keyword>
<organism evidence="4">
    <name type="scientific">Mimiviridae sp. ChoanoV1</name>
    <dbReference type="NCBI Taxonomy" id="2596887"/>
    <lineage>
        <taxon>Viruses</taxon>
        <taxon>Varidnaviria</taxon>
        <taxon>Bamfordvirae</taxon>
        <taxon>Nucleocytoviricota</taxon>
        <taxon>Megaviricetes</taxon>
        <taxon>Imitervirales</taxon>
        <taxon>Schizomimiviridae</taxon>
    </lineage>
</organism>
<feature type="domain" description="HTH cro/C1-type" evidence="3">
    <location>
        <begin position="76"/>
        <end position="126"/>
    </location>
</feature>
<proteinExistence type="predicted"/>
<feature type="compositionally biased region" description="Polar residues" evidence="2">
    <location>
        <begin position="24"/>
        <end position="34"/>
    </location>
</feature>
<dbReference type="Pfam" id="PF01381">
    <property type="entry name" value="HTH_3"/>
    <property type="match status" value="1"/>
</dbReference>
<evidence type="ECO:0000313" key="4">
    <source>
        <dbReference type="EMBL" id="QDY52408.1"/>
    </source>
</evidence>
<dbReference type="Gene3D" id="1.10.260.40">
    <property type="entry name" value="lambda repressor-like DNA-binding domains"/>
    <property type="match status" value="1"/>
</dbReference>
<dbReference type="GO" id="GO:0003677">
    <property type="term" value="F:DNA binding"/>
    <property type="evidence" value="ECO:0007669"/>
    <property type="project" value="UniProtKB-KW"/>
</dbReference>
<gene>
    <name evidence="4" type="ORF">8_5</name>
</gene>
<evidence type="ECO:0000256" key="1">
    <source>
        <dbReference type="ARBA" id="ARBA00023125"/>
    </source>
</evidence>
<dbReference type="InterPro" id="IPR010982">
    <property type="entry name" value="Lambda_DNA-bd_dom_sf"/>
</dbReference>
<dbReference type="PANTHER" id="PTHR10245">
    <property type="entry name" value="ENDOTHELIAL DIFFERENTIATION-RELATED FACTOR 1 MULTIPROTEIN BRIDGING FACTOR 1"/>
    <property type="match status" value="1"/>
</dbReference>
<sequence length="130" mass="15030">MSNITEQDWEPLILRKKKIKTTQDKQNALRNGNTEVKEKNTNKGEADLMRKLENDMENLKVETVNKSISKTIMETRQKLKLKQKDLATKINVQPQVIQQLENGKAKPDINILKKLERVLKCKLTGKGFTK</sequence>
<dbReference type="PANTHER" id="PTHR10245:SF15">
    <property type="entry name" value="ENDOTHELIAL DIFFERENTIATION-RELATED FACTOR 1"/>
    <property type="match status" value="1"/>
</dbReference>
<protein>
    <submittedName>
        <fullName evidence="4">Helix-turn-helix</fullName>
    </submittedName>
</protein>
<dbReference type="SUPFAM" id="SSF47413">
    <property type="entry name" value="lambda repressor-like DNA-binding domains"/>
    <property type="match status" value="1"/>
</dbReference>